<dbReference type="AlphaFoldDB" id="A0A8S1DIA3"/>
<organism evidence="1 2">
    <name type="scientific">Cloeon dipterum</name>
    <dbReference type="NCBI Taxonomy" id="197152"/>
    <lineage>
        <taxon>Eukaryota</taxon>
        <taxon>Metazoa</taxon>
        <taxon>Ecdysozoa</taxon>
        <taxon>Arthropoda</taxon>
        <taxon>Hexapoda</taxon>
        <taxon>Insecta</taxon>
        <taxon>Pterygota</taxon>
        <taxon>Palaeoptera</taxon>
        <taxon>Ephemeroptera</taxon>
        <taxon>Pisciforma</taxon>
        <taxon>Baetidae</taxon>
        <taxon>Cloeon</taxon>
    </lineage>
</organism>
<gene>
    <name evidence="1" type="ORF">CLODIP_2_CD02476</name>
</gene>
<evidence type="ECO:0000313" key="2">
    <source>
        <dbReference type="Proteomes" id="UP000494165"/>
    </source>
</evidence>
<evidence type="ECO:0000313" key="1">
    <source>
        <dbReference type="EMBL" id="CAB3380796.1"/>
    </source>
</evidence>
<protein>
    <submittedName>
        <fullName evidence="1">Uncharacterized protein</fullName>
    </submittedName>
</protein>
<dbReference type="EMBL" id="CADEPI010000217">
    <property type="protein sequence ID" value="CAB3380796.1"/>
    <property type="molecule type" value="Genomic_DNA"/>
</dbReference>
<name>A0A8S1DIA3_9INSE</name>
<keyword evidence="2" id="KW-1185">Reference proteome</keyword>
<proteinExistence type="predicted"/>
<sequence length="68" mass="7834">MLPNSEDICSKRGKMFFQQVYISESLVDAFGTTHWMARFFVLLKQTSAFKVFLAARAFFLNLMMSPTS</sequence>
<accession>A0A8S1DIA3</accession>
<dbReference type="Proteomes" id="UP000494165">
    <property type="component" value="Unassembled WGS sequence"/>
</dbReference>
<reference evidence="1 2" key="1">
    <citation type="submission" date="2020-04" db="EMBL/GenBank/DDBJ databases">
        <authorList>
            <person name="Alioto T."/>
            <person name="Alioto T."/>
            <person name="Gomez Garrido J."/>
        </authorList>
    </citation>
    <scope>NUCLEOTIDE SEQUENCE [LARGE SCALE GENOMIC DNA]</scope>
</reference>
<comment type="caution">
    <text evidence="1">The sequence shown here is derived from an EMBL/GenBank/DDBJ whole genome shotgun (WGS) entry which is preliminary data.</text>
</comment>